<feature type="transmembrane region" description="Helical" evidence="2">
    <location>
        <begin position="89"/>
        <end position="109"/>
    </location>
</feature>
<accession>A0AA40E652</accession>
<keyword evidence="2" id="KW-0812">Transmembrane</keyword>
<dbReference type="EMBL" id="JAUKUA010000001">
    <property type="protein sequence ID" value="KAK0729664.1"/>
    <property type="molecule type" value="Genomic_DNA"/>
</dbReference>
<gene>
    <name evidence="3" type="ORF">B0H67DRAFT_638256</name>
</gene>
<proteinExistence type="predicted"/>
<dbReference type="Proteomes" id="UP001172102">
    <property type="component" value="Unassembled WGS sequence"/>
</dbReference>
<dbReference type="AlphaFoldDB" id="A0AA40E652"/>
<keyword evidence="2" id="KW-1133">Transmembrane helix</keyword>
<evidence type="ECO:0000256" key="1">
    <source>
        <dbReference type="SAM" id="MobiDB-lite"/>
    </source>
</evidence>
<evidence type="ECO:0000256" key="2">
    <source>
        <dbReference type="SAM" id="Phobius"/>
    </source>
</evidence>
<evidence type="ECO:0000313" key="3">
    <source>
        <dbReference type="EMBL" id="KAK0729664.1"/>
    </source>
</evidence>
<organism evidence="3 4">
    <name type="scientific">Lasiosphaeris hirsuta</name>
    <dbReference type="NCBI Taxonomy" id="260670"/>
    <lineage>
        <taxon>Eukaryota</taxon>
        <taxon>Fungi</taxon>
        <taxon>Dikarya</taxon>
        <taxon>Ascomycota</taxon>
        <taxon>Pezizomycotina</taxon>
        <taxon>Sordariomycetes</taxon>
        <taxon>Sordariomycetidae</taxon>
        <taxon>Sordariales</taxon>
        <taxon>Lasiosphaeriaceae</taxon>
        <taxon>Lasiosphaeris</taxon>
    </lineage>
</organism>
<comment type="caution">
    <text evidence="3">The sequence shown here is derived from an EMBL/GenBank/DDBJ whole genome shotgun (WGS) entry which is preliminary data.</text>
</comment>
<evidence type="ECO:0000313" key="4">
    <source>
        <dbReference type="Proteomes" id="UP001172102"/>
    </source>
</evidence>
<reference evidence="3" key="1">
    <citation type="submission" date="2023-06" db="EMBL/GenBank/DDBJ databases">
        <title>Genome-scale phylogeny and comparative genomics of the fungal order Sordariales.</title>
        <authorList>
            <consortium name="Lawrence Berkeley National Laboratory"/>
            <person name="Hensen N."/>
            <person name="Bonometti L."/>
            <person name="Westerberg I."/>
            <person name="Brannstrom I.O."/>
            <person name="Guillou S."/>
            <person name="Cros-Aarteil S."/>
            <person name="Calhoun S."/>
            <person name="Haridas S."/>
            <person name="Kuo A."/>
            <person name="Mondo S."/>
            <person name="Pangilinan J."/>
            <person name="Riley R."/>
            <person name="Labutti K."/>
            <person name="Andreopoulos B."/>
            <person name="Lipzen A."/>
            <person name="Chen C."/>
            <person name="Yanf M."/>
            <person name="Daum C."/>
            <person name="Ng V."/>
            <person name="Clum A."/>
            <person name="Steindorff A."/>
            <person name="Ohm R."/>
            <person name="Martin F."/>
            <person name="Silar P."/>
            <person name="Natvig D."/>
            <person name="Lalanne C."/>
            <person name="Gautier V."/>
            <person name="Ament-Velasquez S.L."/>
            <person name="Kruys A."/>
            <person name="Hutchinson M.I."/>
            <person name="Powell A.J."/>
            <person name="Barry K."/>
            <person name="Miller A.N."/>
            <person name="Grigoriev I.V."/>
            <person name="Debuchy R."/>
            <person name="Gladieux P."/>
            <person name="Thoren M.H."/>
            <person name="Johannesson H."/>
        </authorList>
    </citation>
    <scope>NUCLEOTIDE SEQUENCE</scope>
    <source>
        <strain evidence="3">SMH4607-1</strain>
    </source>
</reference>
<name>A0AA40E652_9PEZI</name>
<feature type="compositionally biased region" description="Basic and acidic residues" evidence="1">
    <location>
        <begin position="192"/>
        <end position="214"/>
    </location>
</feature>
<sequence length="214" mass="23657">MIKAMVTVNVKTVAGMLQVIPNARRVFLVLQASAGWASVREDLAPQFLDGICVALGAFLLSALVAAVFFRPAGVFRRLAFRRRDYSVTVMYSFALMHSAALVYSVRVIYFSSLLSSASVSVYRHRQATARTARAPTAKIVMSAFKEITRPQSIRTLPFATEPIPKASLFEYPITSKLADEEFEIDVYSDDTGNDHGVDDCSEHKPSAFEHEDSP</sequence>
<keyword evidence="4" id="KW-1185">Reference proteome</keyword>
<keyword evidence="2" id="KW-0472">Membrane</keyword>
<protein>
    <submittedName>
        <fullName evidence="3">Uncharacterized protein</fullName>
    </submittedName>
</protein>
<feature type="region of interest" description="Disordered" evidence="1">
    <location>
        <begin position="188"/>
        <end position="214"/>
    </location>
</feature>
<feature type="transmembrane region" description="Helical" evidence="2">
    <location>
        <begin position="47"/>
        <end position="69"/>
    </location>
</feature>